<dbReference type="Proteomes" id="UP000700596">
    <property type="component" value="Unassembled WGS sequence"/>
</dbReference>
<dbReference type="SUPFAM" id="SSF57701">
    <property type="entry name" value="Zn2/Cys6 DNA-binding domain"/>
    <property type="match status" value="1"/>
</dbReference>
<dbReference type="AlphaFoldDB" id="A0A9P9IEA2"/>
<dbReference type="GO" id="GO:0008270">
    <property type="term" value="F:zinc ion binding"/>
    <property type="evidence" value="ECO:0007669"/>
    <property type="project" value="InterPro"/>
</dbReference>
<dbReference type="GO" id="GO:0000981">
    <property type="term" value="F:DNA-binding transcription factor activity, RNA polymerase II-specific"/>
    <property type="evidence" value="ECO:0007669"/>
    <property type="project" value="InterPro"/>
</dbReference>
<keyword evidence="5" id="KW-1185">Reference proteome</keyword>
<keyword evidence="1" id="KW-0539">Nucleus</keyword>
<dbReference type="Gene3D" id="4.10.240.10">
    <property type="entry name" value="Zn(2)-C6 fungal-type DNA-binding domain"/>
    <property type="match status" value="1"/>
</dbReference>
<comment type="caution">
    <text evidence="4">The sequence shown here is derived from an EMBL/GenBank/DDBJ whole genome shotgun (WGS) entry which is preliminary data.</text>
</comment>
<dbReference type="SMART" id="SM00066">
    <property type="entry name" value="GAL4"/>
    <property type="match status" value="1"/>
</dbReference>
<dbReference type="EMBL" id="JAGMWT010000014">
    <property type="protein sequence ID" value="KAH7116687.1"/>
    <property type="molecule type" value="Genomic_DNA"/>
</dbReference>
<proteinExistence type="predicted"/>
<dbReference type="InterPro" id="IPR036864">
    <property type="entry name" value="Zn2-C6_fun-type_DNA-bd_sf"/>
</dbReference>
<dbReference type="PROSITE" id="PS50048">
    <property type="entry name" value="ZN2_CY6_FUNGAL_2"/>
    <property type="match status" value="1"/>
</dbReference>
<dbReference type="InterPro" id="IPR053181">
    <property type="entry name" value="EcdB-like_regulator"/>
</dbReference>
<accession>A0A9P9IEA2</accession>
<sequence>MNRQSPANASSSAPKRSHESRVFYPRKRALVACQVCRRKKTKCNNVRPTCGSCQELNIECHYSDSKFDNSTYDQASIEILEQIGHVKRLVEAQNAHLLDMVPNLLHANHVFSPPLSNGLTNNDASPSFTFAIDTIQDPNDGNNGNHHYERQDETVLLSESLDLAETAVGKCEEVLEWPIFEGKFHRSETETLIFNPEVAHEDQPGSISSVNCDPNRRSTPGRGIQEEETLALVEKFFLNVHIKNPILNASDTRIMAKDVMEHGFKWDAPSCLVLLACALGCLSSPYRSDFVTADLMQGPNARCSIDDADDYSTAESYYIAAQKRIGLLRCSILTAQCYFFCGVYEMYSLRPLRAWTSFNRSCVVFQIYLKTKDRTEGGVNESLERRLYWSCLKSECEIRMDICLPASGLAKVNYPDVFPSPPIGSPVMAETPAADATVYNTEGPSSMLSPELENSWSYYLSEIAVRHITNRMVNTFYQNNESSWLSMPIHRMIRVAQELESQLTQWHNHIPETVTTPQSPFSSLQSEELHSMVQFRFLDILERIYRPFLYLALHLPDSSPILQLIGPHVEKCLDACLQDAAKGSHRHRHHGTWYQNRSVFAKCLLLLAAVKSRRIHVPAGWRDAVCKTMLGLKFWQKEAPDLGKAGEILEKILHDIDEDDYPL</sequence>
<protein>
    <recommendedName>
        <fullName evidence="3">Zn(2)-C6 fungal-type domain-containing protein</fullName>
    </recommendedName>
</protein>
<dbReference type="PANTHER" id="PTHR47785">
    <property type="entry name" value="ZN(II)2CYS6 TRANSCRIPTION FACTOR (EUROFUNG)-RELATED-RELATED"/>
    <property type="match status" value="1"/>
</dbReference>
<reference evidence="4" key="1">
    <citation type="journal article" date="2021" name="Nat. Commun.">
        <title>Genetic determinants of endophytism in the Arabidopsis root mycobiome.</title>
        <authorList>
            <person name="Mesny F."/>
            <person name="Miyauchi S."/>
            <person name="Thiergart T."/>
            <person name="Pickel B."/>
            <person name="Atanasova L."/>
            <person name="Karlsson M."/>
            <person name="Huettel B."/>
            <person name="Barry K.W."/>
            <person name="Haridas S."/>
            <person name="Chen C."/>
            <person name="Bauer D."/>
            <person name="Andreopoulos W."/>
            <person name="Pangilinan J."/>
            <person name="LaButti K."/>
            <person name="Riley R."/>
            <person name="Lipzen A."/>
            <person name="Clum A."/>
            <person name="Drula E."/>
            <person name="Henrissat B."/>
            <person name="Kohler A."/>
            <person name="Grigoriev I.V."/>
            <person name="Martin F.M."/>
            <person name="Hacquard S."/>
        </authorList>
    </citation>
    <scope>NUCLEOTIDE SEQUENCE</scope>
    <source>
        <strain evidence="4">MPI-CAGE-CH-0243</strain>
    </source>
</reference>
<evidence type="ECO:0000259" key="3">
    <source>
        <dbReference type="PROSITE" id="PS50048"/>
    </source>
</evidence>
<evidence type="ECO:0000313" key="4">
    <source>
        <dbReference type="EMBL" id="KAH7116687.1"/>
    </source>
</evidence>
<evidence type="ECO:0000313" key="5">
    <source>
        <dbReference type="Proteomes" id="UP000700596"/>
    </source>
</evidence>
<feature type="region of interest" description="Disordered" evidence="2">
    <location>
        <begin position="1"/>
        <end position="20"/>
    </location>
</feature>
<evidence type="ECO:0000256" key="2">
    <source>
        <dbReference type="SAM" id="MobiDB-lite"/>
    </source>
</evidence>
<dbReference type="CDD" id="cd12148">
    <property type="entry name" value="fungal_TF_MHR"/>
    <property type="match status" value="1"/>
</dbReference>
<dbReference type="PANTHER" id="PTHR47785:SF5">
    <property type="entry name" value="ZN(II)2CYS6 TRANSCRIPTION FACTOR (EUROFUNG)"/>
    <property type="match status" value="1"/>
</dbReference>
<feature type="domain" description="Zn(2)-C6 fungal-type" evidence="3">
    <location>
        <begin position="32"/>
        <end position="62"/>
    </location>
</feature>
<organism evidence="4 5">
    <name type="scientific">Dendryphion nanum</name>
    <dbReference type="NCBI Taxonomy" id="256645"/>
    <lineage>
        <taxon>Eukaryota</taxon>
        <taxon>Fungi</taxon>
        <taxon>Dikarya</taxon>
        <taxon>Ascomycota</taxon>
        <taxon>Pezizomycotina</taxon>
        <taxon>Dothideomycetes</taxon>
        <taxon>Pleosporomycetidae</taxon>
        <taxon>Pleosporales</taxon>
        <taxon>Torulaceae</taxon>
        <taxon>Dendryphion</taxon>
    </lineage>
</organism>
<dbReference type="Pfam" id="PF00172">
    <property type="entry name" value="Zn_clus"/>
    <property type="match status" value="1"/>
</dbReference>
<feature type="region of interest" description="Disordered" evidence="2">
    <location>
        <begin position="201"/>
        <end position="222"/>
    </location>
</feature>
<name>A0A9P9IEA2_9PLEO</name>
<dbReference type="PROSITE" id="PS00463">
    <property type="entry name" value="ZN2_CY6_FUNGAL_1"/>
    <property type="match status" value="1"/>
</dbReference>
<feature type="compositionally biased region" description="Polar residues" evidence="2">
    <location>
        <begin position="1"/>
        <end position="14"/>
    </location>
</feature>
<dbReference type="OrthoDB" id="4356994at2759"/>
<gene>
    <name evidence="4" type="ORF">B0J11DRAFT_537309</name>
</gene>
<dbReference type="InterPro" id="IPR001138">
    <property type="entry name" value="Zn2Cys6_DnaBD"/>
</dbReference>
<evidence type="ECO:0000256" key="1">
    <source>
        <dbReference type="ARBA" id="ARBA00023242"/>
    </source>
</evidence>
<dbReference type="CDD" id="cd00067">
    <property type="entry name" value="GAL4"/>
    <property type="match status" value="1"/>
</dbReference>